<feature type="region of interest" description="Disordered" evidence="1">
    <location>
        <begin position="223"/>
        <end position="245"/>
    </location>
</feature>
<proteinExistence type="predicted"/>
<comment type="caution">
    <text evidence="3">The sequence shown here is derived from an EMBL/GenBank/DDBJ whole genome shotgun (WGS) entry which is preliminary data.</text>
</comment>
<evidence type="ECO:0000313" key="3">
    <source>
        <dbReference type="EMBL" id="MBR7827827.1"/>
    </source>
</evidence>
<dbReference type="PROSITE" id="PS51257">
    <property type="entry name" value="PROKAR_LIPOPROTEIN"/>
    <property type="match status" value="1"/>
</dbReference>
<accession>A0A941ECA2</accession>
<keyword evidence="4" id="KW-1185">Reference proteome</keyword>
<dbReference type="AlphaFoldDB" id="A0A941ECA2"/>
<organism evidence="3 4">
    <name type="scientific">Actinospica acidithermotolerans</name>
    <dbReference type="NCBI Taxonomy" id="2828514"/>
    <lineage>
        <taxon>Bacteria</taxon>
        <taxon>Bacillati</taxon>
        <taxon>Actinomycetota</taxon>
        <taxon>Actinomycetes</taxon>
        <taxon>Catenulisporales</taxon>
        <taxon>Actinospicaceae</taxon>
        <taxon>Actinospica</taxon>
    </lineage>
</organism>
<feature type="signal peptide" evidence="2">
    <location>
        <begin position="1"/>
        <end position="24"/>
    </location>
</feature>
<feature type="region of interest" description="Disordered" evidence="1">
    <location>
        <begin position="40"/>
        <end position="77"/>
    </location>
</feature>
<evidence type="ECO:0000256" key="1">
    <source>
        <dbReference type="SAM" id="MobiDB-lite"/>
    </source>
</evidence>
<feature type="compositionally biased region" description="Gly residues" evidence="1">
    <location>
        <begin position="61"/>
        <end position="76"/>
    </location>
</feature>
<name>A0A941ECA2_9ACTN</name>
<dbReference type="EMBL" id="JAGSOH010000042">
    <property type="protein sequence ID" value="MBR7827827.1"/>
    <property type="molecule type" value="Genomic_DNA"/>
</dbReference>
<protein>
    <recommendedName>
        <fullName evidence="5">ATP/GTP-binding protein</fullName>
    </recommendedName>
</protein>
<evidence type="ECO:0008006" key="5">
    <source>
        <dbReference type="Google" id="ProtNLM"/>
    </source>
</evidence>
<feature type="chain" id="PRO_5037900982" description="ATP/GTP-binding protein" evidence="2">
    <location>
        <begin position="25"/>
        <end position="306"/>
    </location>
</feature>
<gene>
    <name evidence="3" type="ORF">KDK95_16020</name>
</gene>
<dbReference type="RefSeq" id="WP_212518969.1">
    <property type="nucleotide sequence ID" value="NZ_JAGSOH010000042.1"/>
</dbReference>
<reference evidence="3" key="1">
    <citation type="submission" date="2021-04" db="EMBL/GenBank/DDBJ databases">
        <title>Genome based classification of Actinospica acidithermotolerans sp. nov., an actinobacterium isolated from an Indonesian hot spring.</title>
        <authorList>
            <person name="Kusuma A.B."/>
            <person name="Putra K.E."/>
            <person name="Nafisah S."/>
            <person name="Loh J."/>
            <person name="Nouioui I."/>
            <person name="Goodfellow M."/>
        </authorList>
    </citation>
    <scope>NUCLEOTIDE SEQUENCE</scope>
    <source>
        <strain evidence="3">MGRD01-02</strain>
    </source>
</reference>
<keyword evidence="2" id="KW-0732">Signal</keyword>
<evidence type="ECO:0000256" key="2">
    <source>
        <dbReference type="SAM" id="SignalP"/>
    </source>
</evidence>
<sequence length="306" mass="30699">MTRRFLFVAIVIALIASCTQAAFANSGGGTQCDPTVESCTITASSPGSPGQTPSPSPQSGDAGGGSGSSLGSGSGGAAASPTLTIVNGACTYQADPSYQPPAGVTPGKKPGAWYLMTCPDAINSNNIASTTTQVVWVPNGTLPTAPALPAPAVLAAEAQRKLKLPDPMIESNPAPGHPQLVSVPMWSWVPTSQFTAQSATASVPGESVTATAKPVSVTWSWGDETSTTCSGPGTPYSNSDAANTASPTCGHTYTKDSGRGDFTVSATITWNVTWAGSGQSGAFNGMTTTATEAVHVEQSRALVTGG</sequence>
<dbReference type="Proteomes" id="UP000676325">
    <property type="component" value="Unassembled WGS sequence"/>
</dbReference>
<feature type="compositionally biased region" description="Low complexity" evidence="1">
    <location>
        <begin position="44"/>
        <end position="60"/>
    </location>
</feature>
<evidence type="ECO:0000313" key="4">
    <source>
        <dbReference type="Proteomes" id="UP000676325"/>
    </source>
</evidence>